<dbReference type="OrthoDB" id="3053610at2759"/>
<sequence>MPPSIDATFGMWMVALFLETILYGCSLLQIWLYFYWYPLDHWILKAMVTLLAYVLSKPTHLSAIENQSLYSISETLQTVFLFISTYNMLISHFGDFDNLLVVNWMDTAQLICLYISAMIVQLTILNNFSKLDKTAPSSVLQGAASLSCDIVITSSLLFTLNDRKTEAEKWNSKHGTSNLLNSLMVIAINRGVATAIFSALNIILFLSMPHTFFFFLGLMPSSKLYMNSALGTLNCREYLRSKSELQNWKAMSLQFQDPVIFESRAGDVRLSPMDNPIRIHMHTETYSEHHAEEPAKTDSTV</sequence>
<dbReference type="InParanoid" id="A0A409W703"/>
<feature type="transmembrane region" description="Helical" evidence="1">
    <location>
        <begin position="68"/>
        <end position="88"/>
    </location>
</feature>
<proteinExistence type="predicted"/>
<keyword evidence="1" id="KW-1133">Transmembrane helix</keyword>
<comment type="caution">
    <text evidence="3">The sequence shown here is derived from an EMBL/GenBank/DDBJ whole genome shotgun (WGS) entry which is preliminary data.</text>
</comment>
<dbReference type="PANTHER" id="PTHR40465">
    <property type="entry name" value="CHROMOSOME 1, WHOLE GENOME SHOTGUN SEQUENCE"/>
    <property type="match status" value="1"/>
</dbReference>
<keyword evidence="1" id="KW-0472">Membrane</keyword>
<dbReference type="InterPro" id="IPR045339">
    <property type="entry name" value="DUF6534"/>
</dbReference>
<evidence type="ECO:0000256" key="1">
    <source>
        <dbReference type="SAM" id="Phobius"/>
    </source>
</evidence>
<gene>
    <name evidence="3" type="ORF">CVT26_004149</name>
</gene>
<feature type="transmembrane region" description="Helical" evidence="1">
    <location>
        <begin position="192"/>
        <end position="218"/>
    </location>
</feature>
<protein>
    <recommendedName>
        <fullName evidence="2">DUF6534 domain-containing protein</fullName>
    </recommendedName>
</protein>
<evidence type="ECO:0000313" key="4">
    <source>
        <dbReference type="Proteomes" id="UP000284706"/>
    </source>
</evidence>
<evidence type="ECO:0000313" key="3">
    <source>
        <dbReference type="EMBL" id="PPQ74304.1"/>
    </source>
</evidence>
<dbReference type="Proteomes" id="UP000284706">
    <property type="component" value="Unassembled WGS sequence"/>
</dbReference>
<keyword evidence="1" id="KW-0812">Transmembrane</keyword>
<name>A0A409W703_9AGAR</name>
<reference evidence="3 4" key="1">
    <citation type="journal article" date="2018" name="Evol. Lett.">
        <title>Horizontal gene cluster transfer increased hallucinogenic mushroom diversity.</title>
        <authorList>
            <person name="Reynolds H.T."/>
            <person name="Vijayakumar V."/>
            <person name="Gluck-Thaler E."/>
            <person name="Korotkin H.B."/>
            <person name="Matheny P.B."/>
            <person name="Slot J.C."/>
        </authorList>
    </citation>
    <scope>NUCLEOTIDE SEQUENCE [LARGE SCALE GENOMIC DNA]</scope>
    <source>
        <strain evidence="3 4">SRW20</strain>
    </source>
</reference>
<dbReference type="Pfam" id="PF20152">
    <property type="entry name" value="DUF6534"/>
    <property type="match status" value="1"/>
</dbReference>
<dbReference type="AlphaFoldDB" id="A0A409W703"/>
<dbReference type="EMBL" id="NHYE01005350">
    <property type="protein sequence ID" value="PPQ74304.1"/>
    <property type="molecule type" value="Genomic_DNA"/>
</dbReference>
<keyword evidence="4" id="KW-1185">Reference proteome</keyword>
<feature type="transmembrane region" description="Helical" evidence="1">
    <location>
        <begin position="12"/>
        <end position="33"/>
    </location>
</feature>
<feature type="transmembrane region" description="Helical" evidence="1">
    <location>
        <begin position="108"/>
        <end position="128"/>
    </location>
</feature>
<organism evidence="3 4">
    <name type="scientific">Gymnopilus dilepis</name>
    <dbReference type="NCBI Taxonomy" id="231916"/>
    <lineage>
        <taxon>Eukaryota</taxon>
        <taxon>Fungi</taxon>
        <taxon>Dikarya</taxon>
        <taxon>Basidiomycota</taxon>
        <taxon>Agaricomycotina</taxon>
        <taxon>Agaricomycetes</taxon>
        <taxon>Agaricomycetidae</taxon>
        <taxon>Agaricales</taxon>
        <taxon>Agaricineae</taxon>
        <taxon>Hymenogastraceae</taxon>
        <taxon>Gymnopilus</taxon>
    </lineage>
</organism>
<evidence type="ECO:0000259" key="2">
    <source>
        <dbReference type="Pfam" id="PF20152"/>
    </source>
</evidence>
<dbReference type="PANTHER" id="PTHR40465:SF1">
    <property type="entry name" value="DUF6534 DOMAIN-CONTAINING PROTEIN"/>
    <property type="match status" value="1"/>
</dbReference>
<feature type="domain" description="DUF6534" evidence="2">
    <location>
        <begin position="145"/>
        <end position="238"/>
    </location>
</feature>
<accession>A0A409W703</accession>